<feature type="transmembrane region" description="Helical" evidence="6">
    <location>
        <begin position="67"/>
        <end position="88"/>
    </location>
</feature>
<evidence type="ECO:0000313" key="7">
    <source>
        <dbReference type="EMBL" id="GMG43516.1"/>
    </source>
</evidence>
<evidence type="ECO:0000256" key="6">
    <source>
        <dbReference type="SAM" id="Phobius"/>
    </source>
</evidence>
<gene>
    <name evidence="7" type="ORF">Amon01_000666300</name>
</gene>
<evidence type="ECO:0000256" key="3">
    <source>
        <dbReference type="ARBA" id="ARBA00022989"/>
    </source>
</evidence>
<keyword evidence="4 6" id="KW-0472">Membrane</keyword>
<dbReference type="GO" id="GO:0015179">
    <property type="term" value="F:L-amino acid transmembrane transporter activity"/>
    <property type="evidence" value="ECO:0007669"/>
    <property type="project" value="TreeGrafter"/>
</dbReference>
<evidence type="ECO:0000256" key="1">
    <source>
        <dbReference type="ARBA" id="ARBA00004141"/>
    </source>
</evidence>
<keyword evidence="2 6" id="KW-0812">Transmembrane</keyword>
<dbReference type="EMBL" id="BSXU01004385">
    <property type="protein sequence ID" value="GMG43516.1"/>
    <property type="molecule type" value="Genomic_DNA"/>
</dbReference>
<feature type="transmembrane region" description="Helical" evidence="6">
    <location>
        <begin position="298"/>
        <end position="320"/>
    </location>
</feature>
<protein>
    <submittedName>
        <fullName evidence="7">Unnamed protein product</fullName>
    </submittedName>
</protein>
<accession>A0A9W6YX80</accession>
<feature type="compositionally biased region" description="Acidic residues" evidence="5">
    <location>
        <begin position="1"/>
        <end position="21"/>
    </location>
</feature>
<feature type="transmembrane region" description="Helical" evidence="6">
    <location>
        <begin position="395"/>
        <end position="416"/>
    </location>
</feature>
<dbReference type="Proteomes" id="UP001165063">
    <property type="component" value="Unassembled WGS sequence"/>
</dbReference>
<organism evidence="7 8">
    <name type="scientific">Ambrosiozyma monospora</name>
    <name type="common">Yeast</name>
    <name type="synonym">Endomycopsis monosporus</name>
    <dbReference type="NCBI Taxonomy" id="43982"/>
    <lineage>
        <taxon>Eukaryota</taxon>
        <taxon>Fungi</taxon>
        <taxon>Dikarya</taxon>
        <taxon>Ascomycota</taxon>
        <taxon>Saccharomycotina</taxon>
        <taxon>Pichiomycetes</taxon>
        <taxon>Pichiales</taxon>
        <taxon>Pichiaceae</taxon>
        <taxon>Ambrosiozyma</taxon>
    </lineage>
</organism>
<evidence type="ECO:0000256" key="4">
    <source>
        <dbReference type="ARBA" id="ARBA00023136"/>
    </source>
</evidence>
<comment type="subcellular location">
    <subcellularLocation>
        <location evidence="1">Membrane</location>
        <topology evidence="1">Multi-pass membrane protein</topology>
    </subcellularLocation>
</comment>
<comment type="caution">
    <text evidence="7">The sequence shown here is derived from an EMBL/GenBank/DDBJ whole genome shotgun (WGS) entry which is preliminary data.</text>
</comment>
<feature type="transmembrane region" description="Helical" evidence="6">
    <location>
        <begin position="349"/>
        <end position="374"/>
    </location>
</feature>
<feature type="transmembrane region" description="Helical" evidence="6">
    <location>
        <begin position="422"/>
        <end position="447"/>
    </location>
</feature>
<dbReference type="PANTHER" id="PTHR11785">
    <property type="entry name" value="AMINO ACID TRANSPORTER"/>
    <property type="match status" value="1"/>
</dbReference>
<feature type="transmembrane region" description="Helical" evidence="6">
    <location>
        <begin position="151"/>
        <end position="175"/>
    </location>
</feature>
<keyword evidence="3 6" id="KW-1133">Transmembrane helix</keyword>
<dbReference type="GO" id="GO:0016020">
    <property type="term" value="C:membrane"/>
    <property type="evidence" value="ECO:0007669"/>
    <property type="project" value="UniProtKB-SubCell"/>
</dbReference>
<dbReference type="InterPro" id="IPR050598">
    <property type="entry name" value="AminoAcid_Transporter"/>
</dbReference>
<dbReference type="PIRSF" id="PIRSF006060">
    <property type="entry name" value="AA_transporter"/>
    <property type="match status" value="1"/>
</dbReference>
<dbReference type="Pfam" id="PF13520">
    <property type="entry name" value="AA_permease_2"/>
    <property type="match status" value="1"/>
</dbReference>
<feature type="transmembrane region" description="Helical" evidence="6">
    <location>
        <begin position="491"/>
        <end position="508"/>
    </location>
</feature>
<feature type="transmembrane region" description="Helical" evidence="6">
    <location>
        <begin position="187"/>
        <end position="205"/>
    </location>
</feature>
<evidence type="ECO:0000313" key="8">
    <source>
        <dbReference type="Proteomes" id="UP001165063"/>
    </source>
</evidence>
<dbReference type="PANTHER" id="PTHR11785:SF382">
    <property type="entry name" value="LOW-AFFINITY METHIONINE PERMEASE"/>
    <property type="match status" value="1"/>
</dbReference>
<evidence type="ECO:0000256" key="2">
    <source>
        <dbReference type="ARBA" id="ARBA00022692"/>
    </source>
</evidence>
<feature type="region of interest" description="Disordered" evidence="5">
    <location>
        <begin position="1"/>
        <end position="34"/>
    </location>
</feature>
<dbReference type="Gene3D" id="1.20.1740.10">
    <property type="entry name" value="Amino acid/polyamine transporter I"/>
    <property type="match status" value="1"/>
</dbReference>
<proteinExistence type="predicted"/>
<feature type="transmembrane region" description="Helical" evidence="6">
    <location>
        <begin position="467"/>
        <end position="485"/>
    </location>
</feature>
<reference evidence="7" key="1">
    <citation type="submission" date="2023-04" db="EMBL/GenBank/DDBJ databases">
        <title>Ambrosiozyma monospora NBRC 1965.</title>
        <authorList>
            <person name="Ichikawa N."/>
            <person name="Sato H."/>
            <person name="Tonouchi N."/>
        </authorList>
    </citation>
    <scope>NUCLEOTIDE SEQUENCE</scope>
    <source>
        <strain evidence="7">NBRC 1965</strain>
    </source>
</reference>
<sequence>MTSEETELLNSEIEDLSSQEEEPTKFDPGETIDIPSQDLIDDLNRAPEVITRSLIPLDNTVKNGRRLGFYSTLVLFMGRMLGSGIFATPGLIFQECQGSYILYLFVWIWATLISYTGLSVFLEVSSFLPVSGGIKKFFNYIFPKPLHLSNFVIGVFNVLFSLSSSNALVFGEYLLYSLGFRHNEVTVKRIACALLAFGGLAHGWSRNVGIGCQNWLGGIKLLLFTIIVCTCFIVLVLPSSSTGLEKTKLDLNMPPLSTFTGSIYSTAMLKCIHSLGGWTSSIIVSNDIKNPVKSLKNAGYLSMFLISTIYLALNLCYLIIIPRSEFLDHDQLIGGILFTRIYGQKLGRLFINLIISISAATNVLISIYSSSVLNQQIFKDGFLPFSETICQNNRFTGTPLYAIFIHVLLSCLVIYLPETGQISIYNLIISIQYYPNQILHAILCFALLFKLRKRFSNIRSPAHSNTFLVYVCLIGSMSIAVTPFINGNYKFTLFSLSVFCFGFLYWFAKVKLLPRLGDYHYNILTMKSPDGLRYNKWVKVHNS</sequence>
<keyword evidence="8" id="KW-1185">Reference proteome</keyword>
<feature type="transmembrane region" description="Helical" evidence="6">
    <location>
        <begin position="217"/>
        <end position="238"/>
    </location>
</feature>
<feature type="transmembrane region" description="Helical" evidence="6">
    <location>
        <begin position="100"/>
        <end position="122"/>
    </location>
</feature>
<dbReference type="OrthoDB" id="5982228at2759"/>
<dbReference type="InterPro" id="IPR002293">
    <property type="entry name" value="AA/rel_permease1"/>
</dbReference>
<dbReference type="AlphaFoldDB" id="A0A9W6YX80"/>
<name>A0A9W6YX80_AMBMO</name>
<evidence type="ECO:0000256" key="5">
    <source>
        <dbReference type="SAM" id="MobiDB-lite"/>
    </source>
</evidence>